<sequence>MAINFNAYLSIMEECFERPTLRERTAALLAVHAKRDLRRGSPAGGAAGRGDQVVGDPAVDAGAEDVPDELVALLREGVAEAVAAWQDVDNADEGDIAGGIDVVEGVDGVAPVDGDVGAIGEGQVDNVTGAVVDGQVDNVARVDADVQVDNVAGADADVQVDNVAGADADVQVDNVAGADADVQVDNVAGADADVQVDNVAGAVDDLAAVRTGRSPEPYKSPAEKRERSYETKVKDWLRRNPQVGRAEEMADSFLENDMPLMDSTNFERDLTVFDRIRSTESQLQSQRPNRALNILDELDEQYRENRRDLPKKNFRYQSSLQMLDPDNFN</sequence>
<keyword evidence="2" id="KW-1185">Reference proteome</keyword>
<organism evidence="1 2">
    <name type="scientific">Oikopleura dioica</name>
    <name type="common">Tunicate</name>
    <dbReference type="NCBI Taxonomy" id="34765"/>
    <lineage>
        <taxon>Eukaryota</taxon>
        <taxon>Metazoa</taxon>
        <taxon>Chordata</taxon>
        <taxon>Tunicata</taxon>
        <taxon>Appendicularia</taxon>
        <taxon>Copelata</taxon>
        <taxon>Oikopleuridae</taxon>
        <taxon>Oikopleura</taxon>
    </lineage>
</organism>
<evidence type="ECO:0000313" key="1">
    <source>
        <dbReference type="EMBL" id="CAG5099816.1"/>
    </source>
</evidence>
<reference evidence="1 2" key="1">
    <citation type="submission" date="2021-04" db="EMBL/GenBank/DDBJ databases">
        <authorList>
            <person name="Bliznina A."/>
        </authorList>
    </citation>
    <scope>NUCLEOTIDE SEQUENCE [LARGE SCALE GENOMIC DNA]</scope>
</reference>
<accession>A0ABN7SRC8</accession>
<protein>
    <submittedName>
        <fullName evidence="1">Oidioi.mRNA.OKI2018_I69.XSR.g16700.t1.cds</fullName>
    </submittedName>
</protein>
<evidence type="ECO:0000313" key="2">
    <source>
        <dbReference type="Proteomes" id="UP001158576"/>
    </source>
</evidence>
<name>A0ABN7SRC8_OIKDI</name>
<gene>
    <name evidence="1" type="ORF">OKIOD_LOCUS8258</name>
</gene>
<proteinExistence type="predicted"/>
<dbReference type="EMBL" id="OU015569">
    <property type="protein sequence ID" value="CAG5099816.1"/>
    <property type="molecule type" value="Genomic_DNA"/>
</dbReference>
<dbReference type="Proteomes" id="UP001158576">
    <property type="component" value="Chromosome XSR"/>
</dbReference>